<evidence type="ECO:0000259" key="3">
    <source>
        <dbReference type="PROSITE" id="PS51304"/>
    </source>
</evidence>
<feature type="domain" description="Galectin" evidence="3">
    <location>
        <begin position="21"/>
        <end position="154"/>
    </location>
</feature>
<dbReference type="KEGG" id="pvt:110082367"/>
<dbReference type="InterPro" id="IPR044156">
    <property type="entry name" value="Galectin-like"/>
</dbReference>
<gene>
    <name evidence="5" type="primary">LOC110082367</name>
</gene>
<dbReference type="GO" id="GO:0030246">
    <property type="term" value="F:carbohydrate binding"/>
    <property type="evidence" value="ECO:0007669"/>
    <property type="project" value="UniProtKB-UniRule"/>
</dbReference>
<name>A0A6J0U4A0_9SAUR</name>
<reference evidence="5" key="2">
    <citation type="submission" date="2025-08" db="UniProtKB">
        <authorList>
            <consortium name="RefSeq"/>
        </authorList>
    </citation>
    <scope>IDENTIFICATION</scope>
</reference>
<evidence type="ECO:0000256" key="1">
    <source>
        <dbReference type="ARBA" id="ARBA00022734"/>
    </source>
</evidence>
<dbReference type="RefSeq" id="XP_020655497.2">
    <property type="nucleotide sequence ID" value="XM_020799838.2"/>
</dbReference>
<dbReference type="PROSITE" id="PS51304">
    <property type="entry name" value="GALECTIN"/>
    <property type="match status" value="1"/>
</dbReference>
<keyword evidence="4" id="KW-1185">Reference proteome</keyword>
<protein>
    <recommendedName>
        <fullName evidence="2">Galectin</fullName>
    </recommendedName>
</protein>
<dbReference type="PANTHER" id="PTHR11346:SF86">
    <property type="entry name" value="GALECTIN"/>
    <property type="match status" value="1"/>
</dbReference>
<dbReference type="AlphaFoldDB" id="A0A6J0U4A0"/>
<dbReference type="PANTHER" id="PTHR11346">
    <property type="entry name" value="GALECTIN"/>
    <property type="match status" value="1"/>
</dbReference>
<dbReference type="Gene3D" id="2.60.120.200">
    <property type="match status" value="1"/>
</dbReference>
<dbReference type="SMART" id="SM00276">
    <property type="entry name" value="GLECT"/>
    <property type="match status" value="1"/>
</dbReference>
<dbReference type="Proteomes" id="UP001652642">
    <property type="component" value="Chromosome 1"/>
</dbReference>
<dbReference type="CDD" id="cd00070">
    <property type="entry name" value="GLECT"/>
    <property type="match status" value="1"/>
</dbReference>
<evidence type="ECO:0000313" key="5">
    <source>
        <dbReference type="RefSeq" id="XP_020655497.2"/>
    </source>
</evidence>
<dbReference type="InterPro" id="IPR001079">
    <property type="entry name" value="Galectin_CRD"/>
</dbReference>
<sequence length="154" mass="17278">MNVTGQKKMTENDRCTNVDKYVGEIKGGLRPTMKITIMGVICSTPKSFSVTLLCDPIDGHASKDIGLSLIVSFTEKSIVRNSRIAGKWGKEERTIPYFPFTPEDSFKMELFCEHQQIRVLLDGRQLCSFSHRVQPVQRVTALQISGDLKLTKVA</sequence>
<organism evidence="4 5">
    <name type="scientific">Pogona vitticeps</name>
    <name type="common">central bearded dragon</name>
    <dbReference type="NCBI Taxonomy" id="103695"/>
    <lineage>
        <taxon>Eukaryota</taxon>
        <taxon>Metazoa</taxon>
        <taxon>Chordata</taxon>
        <taxon>Craniata</taxon>
        <taxon>Vertebrata</taxon>
        <taxon>Euteleostomi</taxon>
        <taxon>Lepidosauria</taxon>
        <taxon>Squamata</taxon>
        <taxon>Bifurcata</taxon>
        <taxon>Unidentata</taxon>
        <taxon>Episquamata</taxon>
        <taxon>Toxicofera</taxon>
        <taxon>Iguania</taxon>
        <taxon>Acrodonta</taxon>
        <taxon>Agamidae</taxon>
        <taxon>Amphibolurinae</taxon>
        <taxon>Pogona</taxon>
    </lineage>
</organism>
<keyword evidence="1 2" id="KW-0430">Lectin</keyword>
<dbReference type="OrthoDB" id="5795596at2759"/>
<evidence type="ECO:0000256" key="2">
    <source>
        <dbReference type="RuleBase" id="RU102079"/>
    </source>
</evidence>
<reference evidence="4" key="1">
    <citation type="submission" date="2025-05" db="UniProtKB">
        <authorList>
            <consortium name="RefSeq"/>
        </authorList>
    </citation>
    <scope>NUCLEOTIDE SEQUENCE [LARGE SCALE GENOMIC DNA]</scope>
</reference>
<proteinExistence type="predicted"/>
<dbReference type="SUPFAM" id="SSF49899">
    <property type="entry name" value="Concanavalin A-like lectins/glucanases"/>
    <property type="match status" value="1"/>
</dbReference>
<evidence type="ECO:0000313" key="4">
    <source>
        <dbReference type="Proteomes" id="UP001652642"/>
    </source>
</evidence>
<accession>A0A6J0U4A0</accession>
<dbReference type="Pfam" id="PF00337">
    <property type="entry name" value="Gal-bind_lectin"/>
    <property type="match status" value="1"/>
</dbReference>
<dbReference type="GeneID" id="110082367"/>
<dbReference type="InterPro" id="IPR013320">
    <property type="entry name" value="ConA-like_dom_sf"/>
</dbReference>
<dbReference type="SMART" id="SM00908">
    <property type="entry name" value="Gal-bind_lectin"/>
    <property type="match status" value="1"/>
</dbReference>